<dbReference type="PROSITE" id="PS00262">
    <property type="entry name" value="INSULIN"/>
    <property type="match status" value="1"/>
</dbReference>
<evidence type="ECO:0000313" key="4">
    <source>
        <dbReference type="Proteomes" id="UP000215902"/>
    </source>
</evidence>
<dbReference type="AlphaFoldDB" id="A0A267FHD2"/>
<gene>
    <name evidence="3" type="ORF">BOX15_Mlig022488g1</name>
</gene>
<evidence type="ECO:0008006" key="5">
    <source>
        <dbReference type="Google" id="ProtNLM"/>
    </source>
</evidence>
<proteinExistence type="inferred from homology"/>
<feature type="signal peptide" evidence="2">
    <location>
        <begin position="1"/>
        <end position="43"/>
    </location>
</feature>
<sequence>MNIQSRRNAFRRPRTIHGPQSKKLVLLLALLSASALMLPGTDAQQYYDPAALQEQVSYHPCSFGPVRRTDGICGTALTDMFTNFCERYCHALRQESASRSTRVRKSYSYWRRREGLYCTCCVRNCDLRVMATYCPCI</sequence>
<keyword evidence="2" id="KW-0732">Signal</keyword>
<dbReference type="InterPro" id="IPR022353">
    <property type="entry name" value="Insulin_CS"/>
</dbReference>
<evidence type="ECO:0000256" key="1">
    <source>
        <dbReference type="ARBA" id="ARBA00009034"/>
    </source>
</evidence>
<comment type="caution">
    <text evidence="3">The sequence shown here is derived from an EMBL/GenBank/DDBJ whole genome shotgun (WGS) entry which is preliminary data.</text>
</comment>
<reference evidence="3 4" key="1">
    <citation type="submission" date="2017-06" db="EMBL/GenBank/DDBJ databases">
        <title>A platform for efficient transgenesis in Macrostomum lignano, a flatworm model organism for stem cell research.</title>
        <authorList>
            <person name="Berezikov E."/>
        </authorList>
    </citation>
    <scope>NUCLEOTIDE SEQUENCE [LARGE SCALE GENOMIC DNA]</scope>
    <source>
        <strain evidence="3">DV1</strain>
        <tissue evidence="3">Whole organism</tissue>
    </source>
</reference>
<evidence type="ECO:0000256" key="2">
    <source>
        <dbReference type="SAM" id="SignalP"/>
    </source>
</evidence>
<accession>A0A267FHD2</accession>
<feature type="chain" id="PRO_5011995148" description="IlGF domain-containing protein" evidence="2">
    <location>
        <begin position="44"/>
        <end position="137"/>
    </location>
</feature>
<dbReference type="SUPFAM" id="SSF56994">
    <property type="entry name" value="Insulin-like"/>
    <property type="match status" value="1"/>
</dbReference>
<dbReference type="InterPro" id="IPR036438">
    <property type="entry name" value="Insulin-like_sf"/>
</dbReference>
<dbReference type="EMBL" id="NIVC01001095">
    <property type="protein sequence ID" value="PAA72412.1"/>
    <property type="molecule type" value="Genomic_DNA"/>
</dbReference>
<evidence type="ECO:0000313" key="3">
    <source>
        <dbReference type="EMBL" id="PAA72412.1"/>
    </source>
</evidence>
<dbReference type="Gene3D" id="1.10.100.10">
    <property type="entry name" value="Insulin-like"/>
    <property type="match status" value="1"/>
</dbReference>
<organism evidence="3 4">
    <name type="scientific">Macrostomum lignano</name>
    <dbReference type="NCBI Taxonomy" id="282301"/>
    <lineage>
        <taxon>Eukaryota</taxon>
        <taxon>Metazoa</taxon>
        <taxon>Spiralia</taxon>
        <taxon>Lophotrochozoa</taxon>
        <taxon>Platyhelminthes</taxon>
        <taxon>Rhabditophora</taxon>
        <taxon>Macrostomorpha</taxon>
        <taxon>Macrostomida</taxon>
        <taxon>Macrostomidae</taxon>
        <taxon>Macrostomum</taxon>
    </lineage>
</organism>
<name>A0A267FHD2_9PLAT</name>
<comment type="similarity">
    <text evidence="1">Belongs to the insulin family.</text>
</comment>
<protein>
    <recommendedName>
        <fullName evidence="5">IlGF domain-containing protein</fullName>
    </recommendedName>
</protein>
<dbReference type="Proteomes" id="UP000215902">
    <property type="component" value="Unassembled WGS sequence"/>
</dbReference>
<keyword evidence="4" id="KW-1185">Reference proteome</keyword>